<feature type="signal peptide" evidence="1">
    <location>
        <begin position="1"/>
        <end position="21"/>
    </location>
</feature>
<dbReference type="EMBL" id="JAMWYS010000036">
    <property type="protein sequence ID" value="MCO4293405.1"/>
    <property type="molecule type" value="Genomic_DNA"/>
</dbReference>
<evidence type="ECO:0008006" key="4">
    <source>
        <dbReference type="Google" id="ProtNLM"/>
    </source>
</evidence>
<organism evidence="2 3">
    <name type="scientific">Solitalea agri</name>
    <dbReference type="NCBI Taxonomy" id="2953739"/>
    <lineage>
        <taxon>Bacteria</taxon>
        <taxon>Pseudomonadati</taxon>
        <taxon>Bacteroidota</taxon>
        <taxon>Sphingobacteriia</taxon>
        <taxon>Sphingobacteriales</taxon>
        <taxon>Sphingobacteriaceae</taxon>
        <taxon>Solitalea</taxon>
    </lineage>
</organism>
<keyword evidence="1" id="KW-0732">Signal</keyword>
<evidence type="ECO:0000256" key="1">
    <source>
        <dbReference type="SAM" id="SignalP"/>
    </source>
</evidence>
<sequence length="228" mass="26274">MKHFLTILLLTCFLKSFGQFAIVNDNDGFLNVRADGLSNSKVLGQLKNGHLIYCFENKGNWTNIDFTSKNKELNGYVYKDRYKLISNFSSIPIMTKTENKVVLKKDSMRITITQCLFDKKRHTFKYVNGYPDQIELIDNKKYWGTDQALPKTQFDKIEIKVGQKTISLPKSALEGLFEPSIYSAEVNYDKTNDTFYIQTMNSDGAGGYLVLWRIEKGVYKDRLVAYGF</sequence>
<name>A0A9X2F3C8_9SPHI</name>
<comment type="caution">
    <text evidence="2">The sequence shown here is derived from an EMBL/GenBank/DDBJ whole genome shotgun (WGS) entry which is preliminary data.</text>
</comment>
<dbReference type="Gene3D" id="2.30.30.40">
    <property type="entry name" value="SH3 Domains"/>
    <property type="match status" value="1"/>
</dbReference>
<evidence type="ECO:0000313" key="3">
    <source>
        <dbReference type="Proteomes" id="UP001155182"/>
    </source>
</evidence>
<dbReference type="RefSeq" id="WP_252588041.1">
    <property type="nucleotide sequence ID" value="NZ_JAMWYS010000036.1"/>
</dbReference>
<proteinExistence type="predicted"/>
<gene>
    <name evidence="2" type="ORF">NF867_11060</name>
</gene>
<accession>A0A9X2F3C8</accession>
<dbReference type="AlphaFoldDB" id="A0A9X2F3C8"/>
<dbReference type="Proteomes" id="UP001155182">
    <property type="component" value="Unassembled WGS sequence"/>
</dbReference>
<feature type="chain" id="PRO_5040770010" description="SH3 domain-containing protein" evidence="1">
    <location>
        <begin position="22"/>
        <end position="228"/>
    </location>
</feature>
<keyword evidence="3" id="KW-1185">Reference proteome</keyword>
<reference evidence="2" key="1">
    <citation type="submission" date="2022-06" db="EMBL/GenBank/DDBJ databases">
        <title>Solitalea sp. MAHUQ-68 isolated from rhizospheric soil.</title>
        <authorList>
            <person name="Huq M.A."/>
        </authorList>
    </citation>
    <scope>NUCLEOTIDE SEQUENCE</scope>
    <source>
        <strain evidence="2">MAHUQ-68</strain>
    </source>
</reference>
<protein>
    <recommendedName>
        <fullName evidence="4">SH3 domain-containing protein</fullName>
    </recommendedName>
</protein>
<evidence type="ECO:0000313" key="2">
    <source>
        <dbReference type="EMBL" id="MCO4293405.1"/>
    </source>
</evidence>